<keyword evidence="1" id="KW-0472">Membrane</keyword>
<proteinExistence type="predicted"/>
<dbReference type="Pfam" id="PF13829">
    <property type="entry name" value="DUF4191"/>
    <property type="match status" value="1"/>
</dbReference>
<evidence type="ECO:0000313" key="2">
    <source>
        <dbReference type="EMBL" id="AQP45997.1"/>
    </source>
</evidence>
<dbReference type="EMBL" id="CP019605">
    <property type="protein sequence ID" value="AQP45997.1"/>
    <property type="molecule type" value="Genomic_DNA"/>
</dbReference>
<evidence type="ECO:0000313" key="3">
    <source>
        <dbReference type="Proteomes" id="UP000188324"/>
    </source>
</evidence>
<dbReference type="STRING" id="1610493.RPIT_03560"/>
<feature type="transmembrane region" description="Helical" evidence="1">
    <location>
        <begin position="34"/>
        <end position="54"/>
    </location>
</feature>
<keyword evidence="1" id="KW-0812">Transmembrane</keyword>
<dbReference type="KEGG" id="tfl:RPIT_03560"/>
<accession>A0A1Q2CIR0</accession>
<gene>
    <name evidence="2" type="ORF">RPIT_03560</name>
</gene>
<evidence type="ECO:0000256" key="1">
    <source>
        <dbReference type="SAM" id="Phobius"/>
    </source>
</evidence>
<feature type="transmembrane region" description="Helical" evidence="1">
    <location>
        <begin position="60"/>
        <end position="80"/>
    </location>
</feature>
<dbReference type="AlphaFoldDB" id="A0A1Q2CIR0"/>
<sequence length="232" mass="25495">MKEAKKNSTNPADWGRWRQLTETYKVTAQYDKQLPWFMIGSFVLVFALLLVVGFLLDSPLIWGILGVSAGLLAAMGIFAIRARKAIYRRYEGQAGSAEVALQMLPKKWVSTPVITATRHMDAVHRTIGPGGLVLIGEGDPGRLRPLLASEKRKHEQVAYGVEVKTIQMGKGAGQVPLDKLADHIKKLPKSLTPAKIVEVNQRLRALDAMRPKAPIPKGVINTKGARSAMRGR</sequence>
<reference evidence="2 3" key="1">
    <citation type="journal article" date="2016" name="Int. J. Syst. Evol. Microbiol.">
        <title>Tessaracoccus flavus sp. nov., isolated from the drainage system of a lindane-producing factory.</title>
        <authorList>
            <person name="Kumari R."/>
            <person name="Singh P."/>
            <person name="Schumann P."/>
            <person name="Lal R."/>
        </authorList>
    </citation>
    <scope>NUCLEOTIDE SEQUENCE [LARGE SCALE GENOMIC DNA]</scope>
    <source>
        <strain evidence="2 3">RP1T</strain>
    </source>
</reference>
<evidence type="ECO:0008006" key="4">
    <source>
        <dbReference type="Google" id="ProtNLM"/>
    </source>
</evidence>
<dbReference type="Proteomes" id="UP000188324">
    <property type="component" value="Chromosome"/>
</dbReference>
<protein>
    <recommendedName>
        <fullName evidence="4">DUF4191 domain-containing protein</fullName>
    </recommendedName>
</protein>
<keyword evidence="3" id="KW-1185">Reference proteome</keyword>
<dbReference type="InterPro" id="IPR025445">
    <property type="entry name" value="DUF4191"/>
</dbReference>
<name>A0A1Q2CIR0_9ACTN</name>
<organism evidence="2 3">
    <name type="scientific">Tessaracoccus flavus</name>
    <dbReference type="NCBI Taxonomy" id="1610493"/>
    <lineage>
        <taxon>Bacteria</taxon>
        <taxon>Bacillati</taxon>
        <taxon>Actinomycetota</taxon>
        <taxon>Actinomycetes</taxon>
        <taxon>Propionibacteriales</taxon>
        <taxon>Propionibacteriaceae</taxon>
        <taxon>Tessaracoccus</taxon>
    </lineage>
</organism>
<keyword evidence="1" id="KW-1133">Transmembrane helix</keyword>